<reference evidence="1" key="1">
    <citation type="submission" date="2021-01" db="EMBL/GenBank/DDBJ databases">
        <authorList>
            <person name="Lovell J.T."/>
            <person name="Bentley N."/>
            <person name="Bhattarai G."/>
            <person name="Jenkins J.W."/>
            <person name="Sreedasyam A."/>
            <person name="Alarcon Y."/>
            <person name="Bock C."/>
            <person name="Boston L."/>
            <person name="Carlson J."/>
            <person name="Cervantes K."/>
            <person name="Clermont K."/>
            <person name="Krom N."/>
            <person name="Kubenka K."/>
            <person name="Mamidi S."/>
            <person name="Mattison C."/>
            <person name="Monteros M."/>
            <person name="Pisani C."/>
            <person name="Plott C."/>
            <person name="Rajasekar S."/>
            <person name="Rhein H.S."/>
            <person name="Rohla C."/>
            <person name="Song M."/>
            <person name="Hilaire R.S."/>
            <person name="Shu S."/>
            <person name="Wells L."/>
            <person name="Wang X."/>
            <person name="Webber J."/>
            <person name="Heerema R.J."/>
            <person name="Klein P."/>
            <person name="Conner P."/>
            <person name="Grauke L."/>
            <person name="Grimwood J."/>
            <person name="Schmutz J."/>
            <person name="Randall J.J."/>
        </authorList>
    </citation>
    <scope>NUCLEOTIDE SEQUENCE</scope>
    <source>
        <tissue evidence="1">Leaf</tissue>
    </source>
</reference>
<dbReference type="EMBL" id="CM031840">
    <property type="protein sequence ID" value="KAG6672551.1"/>
    <property type="molecule type" value="Genomic_DNA"/>
</dbReference>
<comment type="caution">
    <text evidence="1">The sequence shown here is derived from an EMBL/GenBank/DDBJ whole genome shotgun (WGS) entry which is preliminary data.</text>
</comment>
<dbReference type="Proteomes" id="UP000811246">
    <property type="component" value="Chromosome 16"/>
</dbReference>
<evidence type="ECO:0000313" key="1">
    <source>
        <dbReference type="EMBL" id="KAG6672551.1"/>
    </source>
</evidence>
<evidence type="ECO:0000313" key="2">
    <source>
        <dbReference type="Proteomes" id="UP000811246"/>
    </source>
</evidence>
<protein>
    <submittedName>
        <fullName evidence="1">Uncharacterized protein</fullName>
    </submittedName>
</protein>
<proteinExistence type="predicted"/>
<name>A0A922D4J0_CARIL</name>
<organism evidence="1 2">
    <name type="scientific">Carya illinoinensis</name>
    <name type="common">Pecan</name>
    <dbReference type="NCBI Taxonomy" id="32201"/>
    <lineage>
        <taxon>Eukaryota</taxon>
        <taxon>Viridiplantae</taxon>
        <taxon>Streptophyta</taxon>
        <taxon>Embryophyta</taxon>
        <taxon>Tracheophyta</taxon>
        <taxon>Spermatophyta</taxon>
        <taxon>Magnoliopsida</taxon>
        <taxon>eudicotyledons</taxon>
        <taxon>Gunneridae</taxon>
        <taxon>Pentapetalae</taxon>
        <taxon>rosids</taxon>
        <taxon>fabids</taxon>
        <taxon>Fagales</taxon>
        <taxon>Juglandaceae</taxon>
        <taxon>Carya</taxon>
    </lineage>
</organism>
<accession>A0A922D4J0</accession>
<sequence>MVLGRRGRGFSMKHIGFQKIGKSEREYGLSLRFVKKGKMIFIKLCMAVSQNGWAGAHVGRSSSIQVSIGGFRFRNRASIVKGLGKVSKRLLACVPLVSAIGVVSLSAAEGGGGATPMTRGGISSLGCTIMASVCGCERCSGWTCGFKRFLKELKALSL</sequence>
<dbReference type="AlphaFoldDB" id="A0A922D4J0"/>
<gene>
    <name evidence="1" type="ORF">I3842_16G063500</name>
</gene>